<comment type="caution">
    <text evidence="2">The sequence shown here is derived from an EMBL/GenBank/DDBJ whole genome shotgun (WGS) entry which is preliminary data.</text>
</comment>
<name>A0A9Q1FSU0_SYNKA</name>
<organism evidence="2 3">
    <name type="scientific">Synaphobranchus kaupii</name>
    <name type="common">Kaup's arrowtooth eel</name>
    <dbReference type="NCBI Taxonomy" id="118154"/>
    <lineage>
        <taxon>Eukaryota</taxon>
        <taxon>Metazoa</taxon>
        <taxon>Chordata</taxon>
        <taxon>Craniata</taxon>
        <taxon>Vertebrata</taxon>
        <taxon>Euteleostomi</taxon>
        <taxon>Actinopterygii</taxon>
        <taxon>Neopterygii</taxon>
        <taxon>Teleostei</taxon>
        <taxon>Anguilliformes</taxon>
        <taxon>Synaphobranchidae</taxon>
        <taxon>Synaphobranchus</taxon>
    </lineage>
</organism>
<protein>
    <submittedName>
        <fullName evidence="2">Uncharacterized protein</fullName>
    </submittedName>
</protein>
<feature type="compositionally biased region" description="Basic residues" evidence="1">
    <location>
        <begin position="48"/>
        <end position="63"/>
    </location>
</feature>
<accession>A0A9Q1FSU0</accession>
<gene>
    <name evidence="2" type="ORF">SKAU_G00140820</name>
</gene>
<dbReference type="AlphaFoldDB" id="A0A9Q1FSU0"/>
<keyword evidence="3" id="KW-1185">Reference proteome</keyword>
<sequence>MKAATPPPVTVPSISERAVSVLLLFYNLAESGYLAKVQRNSNPPGTPRGRRGVKWPPAHKRARQLGARSRVAPGDESAGTTGRLQIEKKKGTGINDARERFAPRAPPRLVSDSSGARLPADKALNCTAGVLGSPCFLPLGSNTKAFILRSFTSPLASARLFNGLRCLRALAGHPSRRQTAAARMRRRRKIKKAQCNYKALIVNGGGDLASKAHLRMRRQPSGTARASDEGEG</sequence>
<reference evidence="2" key="1">
    <citation type="journal article" date="2023" name="Science">
        <title>Genome structures resolve the early diversification of teleost fishes.</title>
        <authorList>
            <person name="Parey E."/>
            <person name="Louis A."/>
            <person name="Montfort J."/>
            <person name="Bouchez O."/>
            <person name="Roques C."/>
            <person name="Iampietro C."/>
            <person name="Lluch J."/>
            <person name="Castinel A."/>
            <person name="Donnadieu C."/>
            <person name="Desvignes T."/>
            <person name="Floi Bucao C."/>
            <person name="Jouanno E."/>
            <person name="Wen M."/>
            <person name="Mejri S."/>
            <person name="Dirks R."/>
            <person name="Jansen H."/>
            <person name="Henkel C."/>
            <person name="Chen W.J."/>
            <person name="Zahm M."/>
            <person name="Cabau C."/>
            <person name="Klopp C."/>
            <person name="Thompson A.W."/>
            <person name="Robinson-Rechavi M."/>
            <person name="Braasch I."/>
            <person name="Lecointre G."/>
            <person name="Bobe J."/>
            <person name="Postlethwait J.H."/>
            <person name="Berthelot C."/>
            <person name="Roest Crollius H."/>
            <person name="Guiguen Y."/>
        </authorList>
    </citation>
    <scope>NUCLEOTIDE SEQUENCE</scope>
    <source>
        <strain evidence="2">WJC10195</strain>
    </source>
</reference>
<evidence type="ECO:0000313" key="2">
    <source>
        <dbReference type="EMBL" id="KAJ8365251.1"/>
    </source>
</evidence>
<evidence type="ECO:0000256" key="1">
    <source>
        <dbReference type="SAM" id="MobiDB-lite"/>
    </source>
</evidence>
<dbReference type="EMBL" id="JAINUF010000004">
    <property type="protein sequence ID" value="KAJ8365251.1"/>
    <property type="molecule type" value="Genomic_DNA"/>
</dbReference>
<proteinExistence type="predicted"/>
<feature type="region of interest" description="Disordered" evidence="1">
    <location>
        <begin position="37"/>
        <end position="84"/>
    </location>
</feature>
<dbReference type="Proteomes" id="UP001152622">
    <property type="component" value="Chromosome 4"/>
</dbReference>
<evidence type="ECO:0000313" key="3">
    <source>
        <dbReference type="Proteomes" id="UP001152622"/>
    </source>
</evidence>